<reference evidence="3 4" key="1">
    <citation type="submission" date="2018-07" db="EMBL/GenBank/DDBJ databases">
        <title>Genomic Encyclopedia of Type Strains, Phase IV (KMG-IV): sequencing the most valuable type-strain genomes for metagenomic binning, comparative biology and taxonomic classification.</title>
        <authorList>
            <person name="Goeker M."/>
        </authorList>
    </citation>
    <scope>NUCLEOTIDE SEQUENCE [LARGE SCALE GENOMIC DNA]</scope>
    <source>
        <strain evidence="3 4">DSM 26407</strain>
    </source>
</reference>
<dbReference type="Pfam" id="PF00581">
    <property type="entry name" value="Rhodanese"/>
    <property type="match status" value="1"/>
</dbReference>
<keyword evidence="1" id="KW-0732">Signal</keyword>
<feature type="chain" id="PRO_5016621025" evidence="1">
    <location>
        <begin position="28"/>
        <end position="239"/>
    </location>
</feature>
<dbReference type="AlphaFoldDB" id="A0A369CC91"/>
<gene>
    <name evidence="3" type="ORF">DFQ59_105180</name>
</gene>
<keyword evidence="4" id="KW-1185">Reference proteome</keyword>
<dbReference type="SUPFAM" id="SSF52821">
    <property type="entry name" value="Rhodanese/Cell cycle control phosphatase"/>
    <property type="match status" value="1"/>
</dbReference>
<dbReference type="PROSITE" id="PS50206">
    <property type="entry name" value="RHODANESE_3"/>
    <property type="match status" value="1"/>
</dbReference>
<protein>
    <submittedName>
        <fullName evidence="3">Rhodanese-like domain-containing protein</fullName>
    </submittedName>
</protein>
<proteinExistence type="predicted"/>
<dbReference type="Proteomes" id="UP000252707">
    <property type="component" value="Unassembled WGS sequence"/>
</dbReference>
<feature type="domain" description="Rhodanese" evidence="2">
    <location>
        <begin position="102"/>
        <end position="235"/>
    </location>
</feature>
<accession>A0A369CC91</accession>
<dbReference type="CDD" id="cd00158">
    <property type="entry name" value="RHOD"/>
    <property type="match status" value="1"/>
</dbReference>
<evidence type="ECO:0000256" key="1">
    <source>
        <dbReference type="SAM" id="SignalP"/>
    </source>
</evidence>
<sequence>MKGRIFGGMALSGLVLAALAWTQPATALEVNIAELIPYVDVMHEGKKVRVMRIQDTDHALTGGFTKTSRPCPPFCYHPMQVAPGVATVGEVELVKFMADEVNRGTGLIIDARTPQWYQGGTIPGSVNIPFTILSGDDIKAPELQAAMERFGARQKAPGEMEPGFLQRLFGGAGTNDSPWDFTQAKNLLLFCNGPWCDQSPRAIKGLLKLGYPADKLFYYRGGMQNWQVGGFTTVVPEGG</sequence>
<evidence type="ECO:0000313" key="3">
    <source>
        <dbReference type="EMBL" id="RCX30346.1"/>
    </source>
</evidence>
<evidence type="ECO:0000313" key="4">
    <source>
        <dbReference type="Proteomes" id="UP000252707"/>
    </source>
</evidence>
<dbReference type="SMART" id="SM00450">
    <property type="entry name" value="RHOD"/>
    <property type="match status" value="1"/>
</dbReference>
<dbReference type="InterPro" id="IPR036873">
    <property type="entry name" value="Rhodanese-like_dom_sf"/>
</dbReference>
<evidence type="ECO:0000259" key="2">
    <source>
        <dbReference type="PROSITE" id="PS50206"/>
    </source>
</evidence>
<dbReference type="EMBL" id="QPJY01000005">
    <property type="protein sequence ID" value="RCX30346.1"/>
    <property type="molecule type" value="Genomic_DNA"/>
</dbReference>
<dbReference type="InterPro" id="IPR001763">
    <property type="entry name" value="Rhodanese-like_dom"/>
</dbReference>
<feature type="signal peptide" evidence="1">
    <location>
        <begin position="1"/>
        <end position="27"/>
    </location>
</feature>
<comment type="caution">
    <text evidence="3">The sequence shown here is derived from an EMBL/GenBank/DDBJ whole genome shotgun (WGS) entry which is preliminary data.</text>
</comment>
<dbReference type="Gene3D" id="3.40.250.10">
    <property type="entry name" value="Rhodanese-like domain"/>
    <property type="match status" value="1"/>
</dbReference>
<dbReference type="RefSeq" id="WP_211314918.1">
    <property type="nucleotide sequence ID" value="NZ_QPJY01000005.1"/>
</dbReference>
<name>A0A369CC91_9GAMM</name>
<organism evidence="3 4">
    <name type="scientific">Thioalbus denitrificans</name>
    <dbReference type="NCBI Taxonomy" id="547122"/>
    <lineage>
        <taxon>Bacteria</taxon>
        <taxon>Pseudomonadati</taxon>
        <taxon>Pseudomonadota</taxon>
        <taxon>Gammaproteobacteria</taxon>
        <taxon>Chromatiales</taxon>
        <taxon>Ectothiorhodospiraceae</taxon>
        <taxon>Thioalbus</taxon>
    </lineage>
</organism>